<evidence type="ECO:0000256" key="1">
    <source>
        <dbReference type="ARBA" id="ARBA00022737"/>
    </source>
</evidence>
<comment type="caution">
    <text evidence="4">The sequence shown here is derived from an EMBL/GenBank/DDBJ whole genome shotgun (WGS) entry which is preliminary data.</text>
</comment>
<feature type="compositionally biased region" description="Basic and acidic residues" evidence="3">
    <location>
        <begin position="52"/>
        <end position="67"/>
    </location>
</feature>
<dbReference type="PANTHER" id="PTHR47942">
    <property type="entry name" value="TETRATRICOPEPTIDE REPEAT (TPR)-LIKE SUPERFAMILY PROTEIN-RELATED"/>
    <property type="match status" value="1"/>
</dbReference>
<sequence>MFASRTICSRCSVRLRAAAVPRLGIAARFATQADSAQDSSHPHSHPQHPLTHGHEPARTRPGAFDERSTSSLDSAMALFHDVVSPGPDVSAGEDSAQPVLSELELLAKLDKLTQRNLSLQDDYDAFRHEIWPSIEMMRGQVPKALYNAVTLRLARYRSYLASLGTHPGITVEISRMYGAIGRWDPVIRNDLVLGLCGFLQDRKHPTSMRVALLKELITLWKHISQLKRTGEALQEPRFVFPSAQDVLKDLNRRPKNVPAEEVRSLNTQRALASIFLLFPPPQAEAMLPGLLATIAFLADMRYSSLSLQTEAAPLLNLVRLVVSKLGGLTEDDISEIFKKKSDFAMPRQNRLRGYVVLQVPYIIKMLLYQSDNWQNGLDTSMDPVMAKQVDLSTFHKQLQVAYGSRNTGAILSVWQNLNSSLQDHPRLRQAIQDDPHFLDYWMFVWCGVRRAGRVQETIELMKELGIEPTIKTYTSMMHGWKICKDLAKIEALWGQLIRSGVKLDLVIWTERISALIEGGRPELGVKALGEMVGTWKKAVKEGRQADAVEPTIAAVNAAFTGLIRHGDHQQAHEVLQWAGREGFLPDIRTYNILIRESLRADHHEDVRELLRAMKDQDIQPNSATFTILLEGAISRIGEHSSMEEQLQAVNQVFEDMEAANLKPNLETYGKMLYAVTGLPNVSDEAIATVQAHMRGRGLNVTPYMVTILVERVLAHDPPDIKAIVQLLRDHNIKGIDQGDQTLWERVMSAHAIAGDPAEAMAIFNKLADAGRSVTSLPCLTDMIRAMVEKGDHQAAQRIVDVTLAHTQERGGENDRYWRHHFWYLARENGLLRGAKLPPSLRMDAS</sequence>
<evidence type="ECO:0000256" key="2">
    <source>
        <dbReference type="PROSITE-ProRule" id="PRU00708"/>
    </source>
</evidence>
<accession>A0ABR1IDX2</accession>
<evidence type="ECO:0000313" key="5">
    <source>
        <dbReference type="Proteomes" id="UP001498421"/>
    </source>
</evidence>
<dbReference type="InterPro" id="IPR051222">
    <property type="entry name" value="PPR/CCM1_RNA-binding"/>
</dbReference>
<dbReference type="InterPro" id="IPR002885">
    <property type="entry name" value="PPR_rpt"/>
</dbReference>
<dbReference type="PANTHER" id="PTHR47942:SF63">
    <property type="entry name" value="PENTATRICOPEPTIDE REPEAT-CONTAINING PROTEIN"/>
    <property type="match status" value="1"/>
</dbReference>
<feature type="repeat" description="PPR" evidence="2">
    <location>
        <begin position="586"/>
        <end position="620"/>
    </location>
</feature>
<dbReference type="NCBIfam" id="TIGR00756">
    <property type="entry name" value="PPR"/>
    <property type="match status" value="1"/>
</dbReference>
<dbReference type="InterPro" id="IPR011990">
    <property type="entry name" value="TPR-like_helical_dom_sf"/>
</dbReference>
<evidence type="ECO:0008006" key="6">
    <source>
        <dbReference type="Google" id="ProtNLM"/>
    </source>
</evidence>
<protein>
    <recommendedName>
        <fullName evidence="6">Pentatricopeptide repeat-containing protein</fullName>
    </recommendedName>
</protein>
<evidence type="ECO:0000256" key="3">
    <source>
        <dbReference type="SAM" id="MobiDB-lite"/>
    </source>
</evidence>
<keyword evidence="5" id="KW-1185">Reference proteome</keyword>
<dbReference type="Pfam" id="PF13812">
    <property type="entry name" value="PPR_3"/>
    <property type="match status" value="1"/>
</dbReference>
<dbReference type="Gene3D" id="1.25.40.10">
    <property type="entry name" value="Tetratricopeptide repeat domain"/>
    <property type="match status" value="2"/>
</dbReference>
<keyword evidence="1" id="KW-0677">Repeat</keyword>
<reference evidence="4 5" key="1">
    <citation type="journal article" date="2025" name="Microbiol. Resour. Announc.">
        <title>Draft genome sequences for Neonectria magnoliae and Neonectria punicea, canker pathogens of Liriodendron tulipifera and Acer saccharum in West Virginia.</title>
        <authorList>
            <person name="Petronek H.M."/>
            <person name="Kasson M.T."/>
            <person name="Metheny A.M."/>
            <person name="Stauder C.M."/>
            <person name="Lovett B."/>
            <person name="Lynch S.C."/>
            <person name="Garnas J.R."/>
            <person name="Kasson L.R."/>
            <person name="Stajich J.E."/>
        </authorList>
    </citation>
    <scope>NUCLEOTIDE SEQUENCE [LARGE SCALE GENOMIC DNA]</scope>
    <source>
        <strain evidence="4 5">NRRL 64651</strain>
    </source>
</reference>
<name>A0ABR1IDX2_9HYPO</name>
<dbReference type="Proteomes" id="UP001498421">
    <property type="component" value="Unassembled WGS sequence"/>
</dbReference>
<organism evidence="4 5">
    <name type="scientific">Neonectria magnoliae</name>
    <dbReference type="NCBI Taxonomy" id="2732573"/>
    <lineage>
        <taxon>Eukaryota</taxon>
        <taxon>Fungi</taxon>
        <taxon>Dikarya</taxon>
        <taxon>Ascomycota</taxon>
        <taxon>Pezizomycotina</taxon>
        <taxon>Sordariomycetes</taxon>
        <taxon>Hypocreomycetidae</taxon>
        <taxon>Hypocreales</taxon>
        <taxon>Nectriaceae</taxon>
        <taxon>Neonectria</taxon>
    </lineage>
</organism>
<evidence type="ECO:0000313" key="4">
    <source>
        <dbReference type="EMBL" id="KAK7431801.1"/>
    </source>
</evidence>
<feature type="region of interest" description="Disordered" evidence="3">
    <location>
        <begin position="31"/>
        <end position="67"/>
    </location>
</feature>
<proteinExistence type="predicted"/>
<gene>
    <name evidence="4" type="ORF">QQZ08_001742</name>
</gene>
<dbReference type="EMBL" id="JAZAVK010000009">
    <property type="protein sequence ID" value="KAK7431801.1"/>
    <property type="molecule type" value="Genomic_DNA"/>
</dbReference>
<dbReference type="PROSITE" id="PS51375">
    <property type="entry name" value="PPR"/>
    <property type="match status" value="1"/>
</dbReference>